<evidence type="ECO:0000256" key="3">
    <source>
        <dbReference type="ARBA" id="ARBA00022475"/>
    </source>
</evidence>
<dbReference type="PANTHER" id="PTHR47618">
    <property type="entry name" value="BIFUNCTIONAL OLIGORIBONUCLEASE AND PAP PHOSPHATASE NRNA"/>
    <property type="match status" value="1"/>
</dbReference>
<dbReference type="GO" id="GO:0106409">
    <property type="term" value="F:cyclic-di-AMP phosphodiesterase activity"/>
    <property type="evidence" value="ECO:0007669"/>
    <property type="project" value="UniProtKB-EC"/>
</dbReference>
<comment type="cofactor">
    <cofactor evidence="1">
        <name>heme b</name>
        <dbReference type="ChEBI" id="CHEBI:60344"/>
    </cofactor>
</comment>
<comment type="function">
    <text evidence="15">Has phosphodiesterase (PDE) activity against cyclic-di-AMP (c-di-AMP).</text>
</comment>
<keyword evidence="8" id="KW-1133">Transmembrane helix</keyword>
<comment type="similarity">
    <text evidence="13 15">Belongs to the GdpP/PdeA phosphodiesterase family.</text>
</comment>
<dbReference type="GO" id="GO:0005886">
    <property type="term" value="C:plasma membrane"/>
    <property type="evidence" value="ECO:0007669"/>
    <property type="project" value="UniProtKB-SubCell"/>
</dbReference>
<dbReference type="InterPro" id="IPR051319">
    <property type="entry name" value="Oligoribo/pAp-PDE_c-di-AMP_PDE"/>
</dbReference>
<dbReference type="InterPro" id="IPR014528">
    <property type="entry name" value="GdpP/PdeA"/>
</dbReference>
<keyword evidence="4" id="KW-0349">Heme</keyword>
<feature type="binding site" evidence="16">
    <location>
        <position position="444"/>
    </location>
    <ligand>
        <name>Mn(2+)</name>
        <dbReference type="ChEBI" id="CHEBI:29035"/>
        <label>2</label>
    </ligand>
</feature>
<accession>A0A165Y089</accession>
<keyword evidence="10 15" id="KW-0472">Membrane</keyword>
<comment type="caution">
    <text evidence="17">The sequence shown here is derived from an EMBL/GenBank/DDBJ whole genome shotgun (WGS) entry which is preliminary data.</text>
</comment>
<feature type="binding site" evidence="16">
    <location>
        <position position="420"/>
    </location>
    <ligand>
        <name>Mn(2+)</name>
        <dbReference type="ChEBI" id="CHEBI:29035"/>
        <label>2</label>
    </ligand>
</feature>
<dbReference type="InterPro" id="IPR038763">
    <property type="entry name" value="DHH_sf"/>
</dbReference>
<dbReference type="Gene3D" id="3.90.1640.10">
    <property type="entry name" value="inorganic pyrophosphatase (n-terminal core)"/>
    <property type="match status" value="1"/>
</dbReference>
<evidence type="ECO:0000256" key="2">
    <source>
        <dbReference type="ARBA" id="ARBA00004651"/>
    </source>
</evidence>
<comment type="cofactor">
    <cofactor evidence="16">
        <name>Mn(2+)</name>
        <dbReference type="ChEBI" id="CHEBI:29035"/>
    </cofactor>
    <text evidence="16">For phosphodiesterase activity, probably binds 2 Mn(2+) per subunit.</text>
</comment>
<comment type="subcellular location">
    <subcellularLocation>
        <location evidence="2">Cell membrane</location>
        <topology evidence="2">Multi-pass membrane protein</topology>
    </subcellularLocation>
</comment>
<dbReference type="InterPro" id="IPR001667">
    <property type="entry name" value="DDH_dom"/>
</dbReference>
<organism evidence="17 18">
    <name type="scientific">Aeribacillus pallidus</name>
    <dbReference type="NCBI Taxonomy" id="33936"/>
    <lineage>
        <taxon>Bacteria</taxon>
        <taxon>Bacillati</taxon>
        <taxon>Bacillota</taxon>
        <taxon>Bacilli</taxon>
        <taxon>Bacillales</taxon>
        <taxon>Bacillaceae</taxon>
        <taxon>Aeribacillus</taxon>
    </lineage>
</organism>
<proteinExistence type="inferred from homology"/>
<keyword evidence="9" id="KW-0408">Iron</keyword>
<accession>A0A163XTI9</accession>
<evidence type="ECO:0000256" key="13">
    <source>
        <dbReference type="ARBA" id="ARBA00061474"/>
    </source>
</evidence>
<dbReference type="Pfam" id="PF21370">
    <property type="entry name" value="PAS_GdpP"/>
    <property type="match status" value="1"/>
</dbReference>
<evidence type="ECO:0000256" key="10">
    <source>
        <dbReference type="ARBA" id="ARBA00023136"/>
    </source>
</evidence>
<keyword evidence="6 16" id="KW-0479">Metal-binding</keyword>
<protein>
    <recommendedName>
        <fullName evidence="14 15">Cyclic-di-AMP phosphodiesterase</fullName>
        <ecNumber evidence="15">3.1.4.-</ecNumber>
    </recommendedName>
</protein>
<evidence type="ECO:0000256" key="6">
    <source>
        <dbReference type="ARBA" id="ARBA00022723"/>
    </source>
</evidence>
<dbReference type="OrthoDB" id="9759476at2"/>
<evidence type="ECO:0000256" key="16">
    <source>
        <dbReference type="PIRSR" id="PIRSR026583-50"/>
    </source>
</evidence>
<dbReference type="GO" id="GO:0016787">
    <property type="term" value="F:hydrolase activity"/>
    <property type="evidence" value="ECO:0007669"/>
    <property type="project" value="UniProtKB-UniRule"/>
</dbReference>
<keyword evidence="5" id="KW-0812">Transmembrane</keyword>
<dbReference type="Pfam" id="PF01368">
    <property type="entry name" value="DHH"/>
    <property type="match status" value="1"/>
</dbReference>
<feature type="binding site" evidence="16">
    <location>
        <position position="349"/>
    </location>
    <ligand>
        <name>Mn(2+)</name>
        <dbReference type="ChEBI" id="CHEBI:29035"/>
        <label>1</label>
    </ligand>
</feature>
<feature type="binding site" evidence="16">
    <location>
        <position position="420"/>
    </location>
    <ligand>
        <name>Mn(2+)</name>
        <dbReference type="ChEBI" id="CHEBI:29035"/>
        <label>1</label>
    </ligand>
</feature>
<feature type="binding site" evidence="16">
    <location>
        <position position="345"/>
    </location>
    <ligand>
        <name>Mn(2+)</name>
        <dbReference type="ChEBI" id="CHEBI:29035"/>
        <label>1</label>
    </ligand>
</feature>
<evidence type="ECO:0000256" key="9">
    <source>
        <dbReference type="ARBA" id="ARBA00023004"/>
    </source>
</evidence>
<dbReference type="GO" id="GO:0046872">
    <property type="term" value="F:metal ion binding"/>
    <property type="evidence" value="ECO:0007669"/>
    <property type="project" value="UniProtKB-KW"/>
</dbReference>
<evidence type="ECO:0000256" key="4">
    <source>
        <dbReference type="ARBA" id="ARBA00022617"/>
    </source>
</evidence>
<dbReference type="SUPFAM" id="SSF64182">
    <property type="entry name" value="DHH phosphoesterases"/>
    <property type="match status" value="1"/>
</dbReference>
<evidence type="ECO:0000313" key="18">
    <source>
        <dbReference type="Proteomes" id="UP000076476"/>
    </source>
</evidence>
<keyword evidence="3 15" id="KW-1003">Cell membrane</keyword>
<evidence type="ECO:0000256" key="1">
    <source>
        <dbReference type="ARBA" id="ARBA00001970"/>
    </source>
</evidence>
<dbReference type="Gene3D" id="3.30.450.20">
    <property type="entry name" value="PAS domain"/>
    <property type="match status" value="1"/>
</dbReference>
<dbReference type="EC" id="3.1.4.-" evidence="15"/>
<keyword evidence="11 16" id="KW-0464">Manganese</keyword>
<dbReference type="PROSITE" id="PS50887">
    <property type="entry name" value="GGDEF"/>
    <property type="match status" value="1"/>
</dbReference>
<dbReference type="AlphaFoldDB" id="A0A165Y089"/>
<dbReference type="InterPro" id="IPR000160">
    <property type="entry name" value="GGDEF_dom"/>
</dbReference>
<dbReference type="InterPro" id="IPR049553">
    <property type="entry name" value="GdpP-like_PAS"/>
</dbReference>
<dbReference type="Pfam" id="PF24898">
    <property type="entry name" value="GGDEF_GdpP"/>
    <property type="match status" value="1"/>
</dbReference>
<evidence type="ECO:0000256" key="11">
    <source>
        <dbReference type="ARBA" id="ARBA00023211"/>
    </source>
</evidence>
<dbReference type="InterPro" id="IPR003156">
    <property type="entry name" value="DHHA1_dom"/>
</dbReference>
<feature type="binding site" evidence="16">
    <location>
        <position position="499"/>
    </location>
    <ligand>
        <name>Mn(2+)</name>
        <dbReference type="ChEBI" id="CHEBI:29035"/>
        <label>2</label>
    </ligand>
</feature>
<reference evidence="17 18" key="1">
    <citation type="submission" date="2016-04" db="EMBL/GenBank/DDBJ databases">
        <title>Draft genome sequence of Aeribacillus pallidus 8m3 from petroleum reservoir.</title>
        <authorList>
            <person name="Poltaraus A.B."/>
            <person name="Nazina T.N."/>
            <person name="Tourova T.P."/>
            <person name="Malakho S.M."/>
            <person name="Korshunova A.V."/>
            <person name="Sokolova D.S."/>
        </authorList>
    </citation>
    <scope>NUCLEOTIDE SEQUENCE [LARGE SCALE GENOMIC DNA]</scope>
    <source>
        <strain evidence="17 18">8m3</strain>
    </source>
</reference>
<dbReference type="Proteomes" id="UP000076476">
    <property type="component" value="Unassembled WGS sequence"/>
</dbReference>
<dbReference type="FunFam" id="3.90.1640.10:FF:000002">
    <property type="entry name" value="Cyclic-di-AMP phosphodiesterase"/>
    <property type="match status" value="1"/>
</dbReference>
<dbReference type="GeneID" id="301127970"/>
<keyword evidence="18" id="KW-1185">Reference proteome</keyword>
<sequence length="658" mass="74160">MPSFFEKPLFFYPLYALIGVIAAMIGFLLFYNWVIGCISAIVAGCLLFFFFYAVKRLKLELEHSISDLTFRLKKAGDEVFMKMPIGIMLINDQFAVEWVNPFLASYFKNDKLVGRPLDEISETLKVLFQKGIDSDIVTLQNRKFRVIVKKEERLLYFFDETDHTELKKQYESERIVLAYIFLDNYDEIAQGLDDQKRSNLNSLVTSILNKWAVDNGIFLKRVSSERFIAVFNEKILAELEKTKFSILDEVREKAVIQNVSLTLSIGIGAGIKDLSELGHLAQSSLDLALGRGGDQVAIKRGNGKVKFYGGQTNPIEKRTRVRARVISHALKEIIRESDKVFIMGHKNPDMDSIGSAIGILKVAQINHKEGFIVVNHEEFGQGLQKLVEEVKKDAELWSRFITPDEALNIATDHSLLVILDTNKPSMVAEQKLLSEIDHVVVIDHHRRGEEFIQDPLLVYIEPYASSTSELVTEILVYQPAEFKMSTIEATALLAGITVDTKCFTLRTGSRTFDAASYLRSKGADTILVQKLLKEDIQQFVQRAKFIQNTEIMNNGVAIAKADREDEYYDQVIIAQAADTLLSMNGVLASFVIAKRDEHTVGISARSLGDFNVQLIMEALGGGGHLTNAATQLEHVTINEAEKRLKEAVQQYLEGRNEE</sequence>
<keyword evidence="7 15" id="KW-0378">Hydrolase</keyword>
<evidence type="ECO:0000256" key="15">
    <source>
        <dbReference type="PIRNR" id="PIRNR026583"/>
    </source>
</evidence>
<dbReference type="RefSeq" id="WP_063387763.1">
    <property type="nucleotide sequence ID" value="NZ_LVHY01000150.1"/>
</dbReference>
<dbReference type="FunFam" id="3.10.310.30:FF:000002">
    <property type="entry name" value="Cyclic-di-AMP phosphodiesterase"/>
    <property type="match status" value="1"/>
</dbReference>
<evidence type="ECO:0000256" key="14">
    <source>
        <dbReference type="ARBA" id="ARBA00066839"/>
    </source>
</evidence>
<comment type="catalytic activity">
    <reaction evidence="12">
        <text>3',3'-c-di-AMP + H2O = 5'-O-phosphonoadenylyl-(3'-&gt;5')-adenosine + H(+)</text>
        <dbReference type="Rhea" id="RHEA:54420"/>
        <dbReference type="ChEBI" id="CHEBI:15377"/>
        <dbReference type="ChEBI" id="CHEBI:15378"/>
        <dbReference type="ChEBI" id="CHEBI:71500"/>
        <dbReference type="ChEBI" id="CHEBI:138171"/>
        <dbReference type="EC" id="3.1.4.59"/>
    </reaction>
</comment>
<dbReference type="PIRSF" id="PIRSF026583">
    <property type="entry name" value="YybT"/>
    <property type="match status" value="1"/>
</dbReference>
<dbReference type="Gene3D" id="3.10.310.30">
    <property type="match status" value="1"/>
</dbReference>
<dbReference type="GO" id="GO:0003676">
    <property type="term" value="F:nucleic acid binding"/>
    <property type="evidence" value="ECO:0007669"/>
    <property type="project" value="UniProtKB-UniRule"/>
</dbReference>
<evidence type="ECO:0000313" key="17">
    <source>
        <dbReference type="EMBL" id="KZN96586.1"/>
    </source>
</evidence>
<dbReference type="EMBL" id="LWBR01000019">
    <property type="protein sequence ID" value="KZN96586.1"/>
    <property type="molecule type" value="Genomic_DNA"/>
</dbReference>
<dbReference type="Pfam" id="PF02272">
    <property type="entry name" value="DHHA1"/>
    <property type="match status" value="1"/>
</dbReference>
<evidence type="ECO:0000256" key="7">
    <source>
        <dbReference type="ARBA" id="ARBA00022801"/>
    </source>
</evidence>
<dbReference type="STRING" id="33936.AZI98_08015"/>
<evidence type="ECO:0000256" key="5">
    <source>
        <dbReference type="ARBA" id="ARBA00022692"/>
    </source>
</evidence>
<dbReference type="SMART" id="SM00267">
    <property type="entry name" value="GGDEF"/>
    <property type="match status" value="1"/>
</dbReference>
<gene>
    <name evidence="17" type="ORF">AZI98_08015</name>
</gene>
<dbReference type="PANTHER" id="PTHR47618:SF2">
    <property type="entry name" value="CYCLIC-DI-AMP PHOSPHODIESTERASE GDPP"/>
    <property type="match status" value="1"/>
</dbReference>
<evidence type="ECO:0000256" key="12">
    <source>
        <dbReference type="ARBA" id="ARBA00051753"/>
    </source>
</evidence>
<evidence type="ECO:0000256" key="8">
    <source>
        <dbReference type="ARBA" id="ARBA00022989"/>
    </source>
</evidence>
<feature type="binding site" evidence="16">
    <location>
        <position position="351"/>
    </location>
    <ligand>
        <name>Mn(2+)</name>
        <dbReference type="ChEBI" id="CHEBI:29035"/>
        <label>2</label>
    </ligand>
</feature>
<name>A0A165Y089_9BACI</name>